<evidence type="ECO:0000256" key="2">
    <source>
        <dbReference type="ARBA" id="ARBA00022763"/>
    </source>
</evidence>
<keyword evidence="3" id="KW-0378">Hydrolase</keyword>
<evidence type="ECO:0000313" key="10">
    <source>
        <dbReference type="Proteomes" id="UP000325292"/>
    </source>
</evidence>
<sequence length="822" mass="92535">MVRLVLGSASDLLERLTDQARQQTQPWGLVVPNQTLAAFLSDQLRQPEESHLPEIISLWDLARSLLPQGVHVAPIGMEKALAFLLARDFAQSLPLDVPGIYLSIVRHALELRRRHISLPASGGIDWPRITQWLEGVIPTRVYDELRVYQYAQTVKSVRPWQSLVLYGYVEAHAAQWQFIKALAARYPLTVYTPWLHHYSNQLAEPWVNAWREEGAVIEEIPAHRSSARELGVRVRKGTPLLEKVAGHLQAQGAEDHLLIVTGQEPEPLLQFAKRRGVVVAEDVGPYRLARNVWQAFWRIVRHTHDDADHRNWLEVMAVRGTGAQEAARFAQRWSEDIHRASSWTEVVALVQQAAAFHGLEALTRSLKGADDWALFDHWPWRPNADLLDEMWALLPFQPAFQRAQEGLRWAHGLNARLLTASVITVVAAEEGTFPRAPSPDPLWPAHLAQDFGLPASTHGRDQDLHLMHLLQESGARELWWFGYEDGNALWPIGINPEPVSINPKDLKSVRPEDDGRSALWYRSHYDSKAFDDYTGRIGTDVAQELVSLKASPSALEAFGTCPLAFFYGRVLQIPADSPEDGLAVPAALRGQWVHAVLEKMVTYGQELTLDVLYAWVNEVSAMDMGPGSPVGPVLENARDDIVRELWQVWPLVRPSKPFLTEYPVEFTVQAGDVLWQLSGRIDRIDGWKTQELLITDYKTGTLSDPNHVRPDNLQMPLYRQALAQSVPGATVSARLFGVSLHNQFQEKVLDVAKMPRGRVENILAAMAQRMVAGDFLPLPQLTADPCRLCPYTGLCPGDIKAEARRKHETEGAYWTLWEDQQG</sequence>
<keyword evidence="2" id="KW-0227">DNA damage</keyword>
<evidence type="ECO:0000259" key="8">
    <source>
        <dbReference type="Pfam" id="PF12705"/>
    </source>
</evidence>
<gene>
    <name evidence="9" type="ORF">BXT84_01810</name>
</gene>
<keyword evidence="4" id="KW-0347">Helicase</keyword>
<proteinExistence type="predicted"/>
<keyword evidence="5" id="KW-0067">ATP-binding</keyword>
<dbReference type="InterPro" id="IPR038726">
    <property type="entry name" value="PDDEXK_AddAB-type"/>
</dbReference>
<dbReference type="Gene3D" id="3.90.320.10">
    <property type="match status" value="1"/>
</dbReference>
<dbReference type="Proteomes" id="UP000325292">
    <property type="component" value="Chromosome"/>
</dbReference>
<evidence type="ECO:0000313" key="9">
    <source>
        <dbReference type="EMBL" id="AUW92843.1"/>
    </source>
</evidence>
<keyword evidence="7" id="KW-0234">DNA repair</keyword>
<accession>A0ABM6RN97</accession>
<evidence type="ECO:0000256" key="3">
    <source>
        <dbReference type="ARBA" id="ARBA00022801"/>
    </source>
</evidence>
<evidence type="ECO:0000256" key="5">
    <source>
        <dbReference type="ARBA" id="ARBA00022840"/>
    </source>
</evidence>
<evidence type="ECO:0000256" key="7">
    <source>
        <dbReference type="ARBA" id="ARBA00023204"/>
    </source>
</evidence>
<dbReference type="Pfam" id="PF12705">
    <property type="entry name" value="PDDEXK_1"/>
    <property type="match status" value="1"/>
</dbReference>
<keyword evidence="6" id="KW-0238">DNA-binding</keyword>
<name>A0ABM6RN97_9FIRM</name>
<organism evidence="9 10">
    <name type="scientific">Sulfobacillus thermotolerans</name>
    <dbReference type="NCBI Taxonomy" id="338644"/>
    <lineage>
        <taxon>Bacteria</taxon>
        <taxon>Bacillati</taxon>
        <taxon>Bacillota</taxon>
        <taxon>Clostridia</taxon>
        <taxon>Eubacteriales</taxon>
        <taxon>Clostridiales Family XVII. Incertae Sedis</taxon>
        <taxon>Sulfobacillus</taxon>
    </lineage>
</organism>
<keyword evidence="1" id="KW-0547">Nucleotide-binding</keyword>
<dbReference type="InterPro" id="IPR011335">
    <property type="entry name" value="Restrct_endonuc-II-like"/>
</dbReference>
<dbReference type="EMBL" id="CP019454">
    <property type="protein sequence ID" value="AUW92843.1"/>
    <property type="molecule type" value="Genomic_DNA"/>
</dbReference>
<evidence type="ECO:0000256" key="6">
    <source>
        <dbReference type="ARBA" id="ARBA00023125"/>
    </source>
</evidence>
<keyword evidence="10" id="KW-1185">Reference proteome</keyword>
<feature type="domain" description="PD-(D/E)XK endonuclease-like" evidence="8">
    <location>
        <begin position="550"/>
        <end position="796"/>
    </location>
</feature>
<dbReference type="InterPro" id="IPR011604">
    <property type="entry name" value="PDDEXK-like_dom_sf"/>
</dbReference>
<protein>
    <recommendedName>
        <fullName evidence="8">PD-(D/E)XK endonuclease-like domain-containing protein</fullName>
    </recommendedName>
</protein>
<evidence type="ECO:0000256" key="4">
    <source>
        <dbReference type="ARBA" id="ARBA00022806"/>
    </source>
</evidence>
<dbReference type="SUPFAM" id="SSF52980">
    <property type="entry name" value="Restriction endonuclease-like"/>
    <property type="match status" value="1"/>
</dbReference>
<evidence type="ECO:0000256" key="1">
    <source>
        <dbReference type="ARBA" id="ARBA00022741"/>
    </source>
</evidence>
<reference evidence="9 10" key="1">
    <citation type="journal article" date="2019" name="Sci. Rep.">
        <title>Sulfobacillus thermotolerans: new insights into resistance and metabolic capacities of acidophilic chemolithotrophs.</title>
        <authorList>
            <person name="Panyushkina A.E."/>
            <person name="Babenko V.V."/>
            <person name="Nikitina A.S."/>
            <person name="Selezneva O.V."/>
            <person name="Tsaplina I.A."/>
            <person name="Letarova M.A."/>
            <person name="Kostryukova E.S."/>
            <person name="Letarov A.V."/>
        </authorList>
    </citation>
    <scope>NUCLEOTIDE SEQUENCE [LARGE SCALE GENOMIC DNA]</scope>
    <source>
        <strain evidence="9 10">Kr1</strain>
    </source>
</reference>